<dbReference type="InterPro" id="IPR011330">
    <property type="entry name" value="Glyco_hydro/deAcase_b/a-brl"/>
</dbReference>
<dbReference type="GO" id="GO:0016798">
    <property type="term" value="F:hydrolase activity, acting on glycosyl bonds"/>
    <property type="evidence" value="ECO:0007669"/>
    <property type="project" value="UniProtKB-KW"/>
</dbReference>
<evidence type="ECO:0000256" key="1">
    <source>
        <dbReference type="ARBA" id="ARBA00022723"/>
    </source>
</evidence>
<dbReference type="InterPro" id="IPR050248">
    <property type="entry name" value="Polysacc_deacetylase_ArnD"/>
</dbReference>
<keyword evidence="2 5" id="KW-0378">Hydrolase</keyword>
<sequence length="253" mass="27462">MHSARVWQVMFAVMVAASPVVVADGVAAVRETSLAAPVRSGDACPNGHVALTFDDGPDPVTTPQIVAALRDHGSRATFFMIGADAQARPDTVILTRAAGNEVGNHTYDHPFLDEQTEQQITDELTATTAILTGMGGPAPTLFRPPYGRSSDAVERVARRLGLTFVLWSYDSDDYEEATPEDMLDQAEKARDGDILLYHDRYQSTVDAVPLVLDVLDRRGICAGRVVPSTTPRQAWLDYDGPDKTYFDAVAGPW</sequence>
<feature type="signal peptide" evidence="3">
    <location>
        <begin position="1"/>
        <end position="23"/>
    </location>
</feature>
<proteinExistence type="predicted"/>
<reference evidence="5 6" key="1">
    <citation type="submission" date="2019-07" db="EMBL/GenBank/DDBJ databases">
        <title>Whole genome shotgun sequence of Pseudonocardia sulfidoxydans NBRC 16205.</title>
        <authorList>
            <person name="Hosoyama A."/>
            <person name="Uohara A."/>
            <person name="Ohji S."/>
            <person name="Ichikawa N."/>
        </authorList>
    </citation>
    <scope>NUCLEOTIDE SEQUENCE [LARGE SCALE GENOMIC DNA]</scope>
    <source>
        <strain evidence="5 6">NBRC 16205</strain>
    </source>
</reference>
<dbReference type="GO" id="GO:0046872">
    <property type="term" value="F:metal ion binding"/>
    <property type="evidence" value="ECO:0007669"/>
    <property type="project" value="UniProtKB-KW"/>
</dbReference>
<dbReference type="PROSITE" id="PS51677">
    <property type="entry name" value="NODB"/>
    <property type="match status" value="1"/>
</dbReference>
<dbReference type="Gene3D" id="3.20.20.370">
    <property type="entry name" value="Glycoside hydrolase/deacetylase"/>
    <property type="match status" value="1"/>
</dbReference>
<accession>A0A511DDD6</accession>
<keyword evidence="5" id="KW-0858">Xylan degradation</keyword>
<gene>
    <name evidence="5" type="ORF">PSU4_15010</name>
</gene>
<evidence type="ECO:0000256" key="2">
    <source>
        <dbReference type="ARBA" id="ARBA00022801"/>
    </source>
</evidence>
<dbReference type="Proteomes" id="UP000321685">
    <property type="component" value="Unassembled WGS sequence"/>
</dbReference>
<keyword evidence="5" id="KW-0119">Carbohydrate metabolism</keyword>
<dbReference type="PANTHER" id="PTHR10587">
    <property type="entry name" value="GLYCOSYL TRANSFERASE-RELATED"/>
    <property type="match status" value="1"/>
</dbReference>
<dbReference type="OrthoDB" id="9763050at2"/>
<evidence type="ECO:0000259" key="4">
    <source>
        <dbReference type="PROSITE" id="PS51677"/>
    </source>
</evidence>
<keyword evidence="3" id="KW-0732">Signal</keyword>
<keyword evidence="1" id="KW-0479">Metal-binding</keyword>
<keyword evidence="5" id="KW-0624">Polysaccharide degradation</keyword>
<dbReference type="InterPro" id="IPR002509">
    <property type="entry name" value="NODB_dom"/>
</dbReference>
<organism evidence="5 6">
    <name type="scientific">Pseudonocardia sulfidoxydans NBRC 16205</name>
    <dbReference type="NCBI Taxonomy" id="1223511"/>
    <lineage>
        <taxon>Bacteria</taxon>
        <taxon>Bacillati</taxon>
        <taxon>Actinomycetota</taxon>
        <taxon>Actinomycetes</taxon>
        <taxon>Pseudonocardiales</taxon>
        <taxon>Pseudonocardiaceae</taxon>
        <taxon>Pseudonocardia</taxon>
    </lineage>
</organism>
<evidence type="ECO:0000313" key="5">
    <source>
        <dbReference type="EMBL" id="GEL22547.1"/>
    </source>
</evidence>
<keyword evidence="6" id="KW-1185">Reference proteome</keyword>
<dbReference type="CDD" id="cd10917">
    <property type="entry name" value="CE4_NodB_like_6s_7s"/>
    <property type="match status" value="1"/>
</dbReference>
<keyword evidence="5" id="KW-0326">Glycosidase</keyword>
<dbReference type="GO" id="GO:0016810">
    <property type="term" value="F:hydrolase activity, acting on carbon-nitrogen (but not peptide) bonds"/>
    <property type="evidence" value="ECO:0007669"/>
    <property type="project" value="InterPro"/>
</dbReference>
<dbReference type="EMBL" id="BJVJ01000010">
    <property type="protein sequence ID" value="GEL22547.1"/>
    <property type="molecule type" value="Genomic_DNA"/>
</dbReference>
<feature type="domain" description="NodB homology" evidence="4">
    <location>
        <begin position="47"/>
        <end position="223"/>
    </location>
</feature>
<dbReference type="GO" id="GO:0016020">
    <property type="term" value="C:membrane"/>
    <property type="evidence" value="ECO:0007669"/>
    <property type="project" value="TreeGrafter"/>
</dbReference>
<dbReference type="RefSeq" id="WP_147104031.1">
    <property type="nucleotide sequence ID" value="NZ_BJVJ01000010.1"/>
</dbReference>
<dbReference type="SUPFAM" id="SSF88713">
    <property type="entry name" value="Glycoside hydrolase/deacetylase"/>
    <property type="match status" value="1"/>
</dbReference>
<name>A0A511DDD6_9PSEU</name>
<dbReference type="Pfam" id="PF01522">
    <property type="entry name" value="Polysacc_deac_1"/>
    <property type="match status" value="1"/>
</dbReference>
<feature type="chain" id="PRO_5039434338" evidence="3">
    <location>
        <begin position="24"/>
        <end position="253"/>
    </location>
</feature>
<dbReference type="AlphaFoldDB" id="A0A511DDD6"/>
<dbReference type="PANTHER" id="PTHR10587:SF133">
    <property type="entry name" value="CHITIN DEACETYLASE 1-RELATED"/>
    <property type="match status" value="1"/>
</dbReference>
<evidence type="ECO:0000313" key="6">
    <source>
        <dbReference type="Proteomes" id="UP000321685"/>
    </source>
</evidence>
<comment type="caution">
    <text evidence="5">The sequence shown here is derived from an EMBL/GenBank/DDBJ whole genome shotgun (WGS) entry which is preliminary data.</text>
</comment>
<dbReference type="GO" id="GO:0045493">
    <property type="term" value="P:xylan catabolic process"/>
    <property type="evidence" value="ECO:0007669"/>
    <property type="project" value="UniProtKB-KW"/>
</dbReference>
<evidence type="ECO:0000256" key="3">
    <source>
        <dbReference type="SAM" id="SignalP"/>
    </source>
</evidence>
<protein>
    <submittedName>
        <fullName evidence="5">Xylanase deacetylase</fullName>
    </submittedName>
</protein>